<keyword evidence="1" id="KW-0805">Transcription regulation</keyword>
<evidence type="ECO:0000256" key="1">
    <source>
        <dbReference type="ARBA" id="ARBA00023015"/>
    </source>
</evidence>
<evidence type="ECO:0000313" key="6">
    <source>
        <dbReference type="Proteomes" id="UP000625210"/>
    </source>
</evidence>
<dbReference type="InterPro" id="IPR014036">
    <property type="entry name" value="DeoR-like_C"/>
</dbReference>
<dbReference type="SUPFAM" id="SSF100950">
    <property type="entry name" value="NagB/RpiA/CoA transferase-like"/>
    <property type="match status" value="1"/>
</dbReference>
<accession>A0A8J2VH47</accession>
<dbReference type="InterPro" id="IPR037171">
    <property type="entry name" value="NagB/RpiA_transferase-like"/>
</dbReference>
<keyword evidence="6" id="KW-1185">Reference proteome</keyword>
<evidence type="ECO:0000259" key="4">
    <source>
        <dbReference type="PROSITE" id="PS51000"/>
    </source>
</evidence>
<dbReference type="InterPro" id="IPR001034">
    <property type="entry name" value="DeoR_HTH"/>
</dbReference>
<dbReference type="Proteomes" id="UP000625210">
    <property type="component" value="Unassembled WGS sequence"/>
</dbReference>
<dbReference type="InterPro" id="IPR018356">
    <property type="entry name" value="Tscrpt_reg_HTH_DeoR_CS"/>
</dbReference>
<dbReference type="GO" id="GO:0003700">
    <property type="term" value="F:DNA-binding transcription factor activity"/>
    <property type="evidence" value="ECO:0007669"/>
    <property type="project" value="InterPro"/>
</dbReference>
<dbReference type="PANTHER" id="PTHR30363:SF44">
    <property type="entry name" value="AGA OPERON TRANSCRIPTIONAL REPRESSOR-RELATED"/>
    <property type="match status" value="1"/>
</dbReference>
<dbReference type="InterPro" id="IPR036388">
    <property type="entry name" value="WH-like_DNA-bd_sf"/>
</dbReference>
<dbReference type="Gene3D" id="3.40.50.1360">
    <property type="match status" value="1"/>
</dbReference>
<sequence>MLSAERRQKILQKIEQEGVSEINRLAEQFGVSAMTIRRDLDYLEAEQKIIRTHGGAMLRQDKLREHPFGWKDERNVAEKEAIARLAVSLIGEGQSVILDAGSTTLRLARELTRFQDLFLVTNDIKIASEMVDVPGIRVLLTGGELKPQIYSLEGHFSVSMLSRLHVDTAFIGCDAYDAERGAMSNSFSKVAIKQAMLNCARRRILLADTSKCGQRALATFADLDQFHAIVTDHHMPVEFQEQCQQRGIEVLIAENGGKVHAKTRGDRR</sequence>
<keyword evidence="2" id="KW-0238">DNA-binding</keyword>
<keyword evidence="3" id="KW-0804">Transcription</keyword>
<evidence type="ECO:0000256" key="2">
    <source>
        <dbReference type="ARBA" id="ARBA00023125"/>
    </source>
</evidence>
<dbReference type="PROSITE" id="PS00894">
    <property type="entry name" value="HTH_DEOR_1"/>
    <property type="match status" value="1"/>
</dbReference>
<gene>
    <name evidence="5" type="ORF">GCM10011571_14300</name>
</gene>
<dbReference type="Gene3D" id="1.10.10.10">
    <property type="entry name" value="Winged helix-like DNA-binding domain superfamily/Winged helix DNA-binding domain"/>
    <property type="match status" value="1"/>
</dbReference>
<dbReference type="PANTHER" id="PTHR30363">
    <property type="entry name" value="HTH-TYPE TRANSCRIPTIONAL REGULATOR SRLR-RELATED"/>
    <property type="match status" value="1"/>
</dbReference>
<dbReference type="Pfam" id="PF08220">
    <property type="entry name" value="HTH_DeoR"/>
    <property type="match status" value="1"/>
</dbReference>
<dbReference type="EMBL" id="BMHQ01000004">
    <property type="protein sequence ID" value="GGE13982.1"/>
    <property type="molecule type" value="Genomic_DNA"/>
</dbReference>
<protein>
    <submittedName>
        <fullName evidence="5">GntR family transcriptional regulator</fullName>
    </submittedName>
</protein>
<dbReference type="PROSITE" id="PS51000">
    <property type="entry name" value="HTH_DEOR_2"/>
    <property type="match status" value="1"/>
</dbReference>
<name>A0A8J2VH47_9BACL</name>
<reference evidence="5" key="2">
    <citation type="submission" date="2020-09" db="EMBL/GenBank/DDBJ databases">
        <authorList>
            <person name="Sun Q."/>
            <person name="Zhou Y."/>
        </authorList>
    </citation>
    <scope>NUCLEOTIDE SEQUENCE</scope>
    <source>
        <strain evidence="5">CGMCC 1.15179</strain>
    </source>
</reference>
<dbReference type="GO" id="GO:0003677">
    <property type="term" value="F:DNA binding"/>
    <property type="evidence" value="ECO:0007669"/>
    <property type="project" value="UniProtKB-KW"/>
</dbReference>
<dbReference type="SMART" id="SM00420">
    <property type="entry name" value="HTH_DEOR"/>
    <property type="match status" value="1"/>
</dbReference>
<dbReference type="InterPro" id="IPR050313">
    <property type="entry name" value="Carb_Metab_HTH_regulators"/>
</dbReference>
<reference evidence="5" key="1">
    <citation type="journal article" date="2014" name="Int. J. Syst. Evol. Microbiol.">
        <title>Complete genome sequence of Corynebacterium casei LMG S-19264T (=DSM 44701T), isolated from a smear-ripened cheese.</title>
        <authorList>
            <consortium name="US DOE Joint Genome Institute (JGI-PGF)"/>
            <person name="Walter F."/>
            <person name="Albersmeier A."/>
            <person name="Kalinowski J."/>
            <person name="Ruckert C."/>
        </authorList>
    </citation>
    <scope>NUCLEOTIDE SEQUENCE</scope>
    <source>
        <strain evidence="5">CGMCC 1.15179</strain>
    </source>
</reference>
<evidence type="ECO:0000256" key="3">
    <source>
        <dbReference type="ARBA" id="ARBA00023163"/>
    </source>
</evidence>
<dbReference type="SUPFAM" id="SSF46785">
    <property type="entry name" value="Winged helix' DNA-binding domain"/>
    <property type="match status" value="1"/>
</dbReference>
<dbReference type="SMART" id="SM01134">
    <property type="entry name" value="DeoRC"/>
    <property type="match status" value="1"/>
</dbReference>
<proteinExistence type="predicted"/>
<dbReference type="InterPro" id="IPR036390">
    <property type="entry name" value="WH_DNA-bd_sf"/>
</dbReference>
<dbReference type="RefSeq" id="WP_188647210.1">
    <property type="nucleotide sequence ID" value="NZ_BMHQ01000004.1"/>
</dbReference>
<dbReference type="PRINTS" id="PR00037">
    <property type="entry name" value="HTHLACR"/>
</dbReference>
<comment type="caution">
    <text evidence="5">The sequence shown here is derived from an EMBL/GenBank/DDBJ whole genome shotgun (WGS) entry which is preliminary data.</text>
</comment>
<evidence type="ECO:0000313" key="5">
    <source>
        <dbReference type="EMBL" id="GGE13982.1"/>
    </source>
</evidence>
<dbReference type="Pfam" id="PF00455">
    <property type="entry name" value="DeoRC"/>
    <property type="match status" value="1"/>
</dbReference>
<feature type="domain" description="HTH deoR-type" evidence="4">
    <location>
        <begin position="3"/>
        <end position="58"/>
    </location>
</feature>
<dbReference type="AlphaFoldDB" id="A0A8J2VH47"/>
<organism evidence="5 6">
    <name type="scientific">Marinithermofilum abyssi</name>
    <dbReference type="NCBI Taxonomy" id="1571185"/>
    <lineage>
        <taxon>Bacteria</taxon>
        <taxon>Bacillati</taxon>
        <taxon>Bacillota</taxon>
        <taxon>Bacilli</taxon>
        <taxon>Bacillales</taxon>
        <taxon>Thermoactinomycetaceae</taxon>
        <taxon>Marinithermofilum</taxon>
    </lineage>
</organism>